<evidence type="ECO:0000256" key="3">
    <source>
        <dbReference type="SAM" id="SignalP"/>
    </source>
</evidence>
<dbReference type="Gene3D" id="2.60.40.1240">
    <property type="match status" value="1"/>
</dbReference>
<protein>
    <submittedName>
        <fullName evidence="4">DUF4352 domain-containing protein</fullName>
    </submittedName>
</protein>
<dbReference type="EMBL" id="JAKGSG010000046">
    <property type="protein sequence ID" value="MCF4122667.1"/>
    <property type="molecule type" value="Genomic_DNA"/>
</dbReference>
<evidence type="ECO:0000256" key="2">
    <source>
        <dbReference type="SAM" id="MobiDB-lite"/>
    </source>
</evidence>
<name>A0AA41QI93_9MICO</name>
<evidence type="ECO:0000313" key="4">
    <source>
        <dbReference type="EMBL" id="MCF4122667.1"/>
    </source>
</evidence>
<evidence type="ECO:0000313" key="5">
    <source>
        <dbReference type="Proteomes" id="UP001165405"/>
    </source>
</evidence>
<evidence type="ECO:0000256" key="1">
    <source>
        <dbReference type="ARBA" id="ARBA00022729"/>
    </source>
</evidence>
<keyword evidence="5" id="KW-1185">Reference proteome</keyword>
<proteinExistence type="predicted"/>
<reference evidence="4" key="1">
    <citation type="submission" date="2022-01" db="EMBL/GenBank/DDBJ databases">
        <title>Antribacter sp. nov., isolated from Guizhou of China.</title>
        <authorList>
            <person name="Chengliang C."/>
            <person name="Ya Z."/>
        </authorList>
    </citation>
    <scope>NUCLEOTIDE SEQUENCE</scope>
    <source>
        <strain evidence="4">KLBMP 9083</strain>
    </source>
</reference>
<sequence>MTRARVAVARATAVAAAVAAGTAITVLAPPDLAVDAPFVSEGVVGATVSLDYADVTVRQVRAADSIVAFGDVAAAAGTFLVVDVTARPTRETTQFLGVEVVDGEGRLYEPADRAECSSSSDAPAGVDLDAVYCFDLPKDALEGARFRIGRGVAHSDHSGQRRDAVALVDLGLDPATAGRLWDAEDVLELQYGEGASTVLVPSGPATPVPLPVDLGGTDDEEAGS</sequence>
<gene>
    <name evidence="4" type="ORF">L1785_16940</name>
</gene>
<dbReference type="AlphaFoldDB" id="A0AA41QI93"/>
<feature type="chain" id="PRO_5041402391" evidence="3">
    <location>
        <begin position="20"/>
        <end position="224"/>
    </location>
</feature>
<organism evidence="4 5">
    <name type="scientific">Antribacter soli</name>
    <dbReference type="NCBI Taxonomy" id="2910976"/>
    <lineage>
        <taxon>Bacteria</taxon>
        <taxon>Bacillati</taxon>
        <taxon>Actinomycetota</taxon>
        <taxon>Actinomycetes</taxon>
        <taxon>Micrococcales</taxon>
        <taxon>Promicromonosporaceae</taxon>
        <taxon>Antribacter</taxon>
    </lineage>
</organism>
<keyword evidence="1 3" id="KW-0732">Signal</keyword>
<dbReference type="InterPro" id="IPR029050">
    <property type="entry name" value="Immunoprotect_excell_Ig-like"/>
</dbReference>
<dbReference type="RefSeq" id="WP_236090466.1">
    <property type="nucleotide sequence ID" value="NZ_JAKGSG010000046.1"/>
</dbReference>
<feature type="signal peptide" evidence="3">
    <location>
        <begin position="1"/>
        <end position="19"/>
    </location>
</feature>
<accession>A0AA41QI93</accession>
<feature type="region of interest" description="Disordered" evidence="2">
    <location>
        <begin position="198"/>
        <end position="224"/>
    </location>
</feature>
<comment type="caution">
    <text evidence="4">The sequence shown here is derived from an EMBL/GenBank/DDBJ whole genome shotgun (WGS) entry which is preliminary data.</text>
</comment>
<dbReference type="Proteomes" id="UP001165405">
    <property type="component" value="Unassembled WGS sequence"/>
</dbReference>